<dbReference type="Gene3D" id="3.40.640.10">
    <property type="entry name" value="Type I PLP-dependent aspartate aminotransferase-like (Major domain)"/>
    <property type="match status" value="1"/>
</dbReference>
<feature type="modified residue" description="N6-(pyridoxal phosphate)lysine" evidence="4">
    <location>
        <position position="184"/>
    </location>
</feature>
<evidence type="ECO:0000256" key="1">
    <source>
        <dbReference type="ARBA" id="ARBA00022898"/>
    </source>
</evidence>
<dbReference type="EMBL" id="JABWQF010000016">
    <property type="protein sequence ID" value="MBC3294673.1"/>
    <property type="molecule type" value="Genomic_DNA"/>
</dbReference>
<accession>A0A8H9YW71</accession>
<proteinExistence type="inferred from homology"/>
<organism evidence="6">
    <name type="scientific">Pseudomonas tritici</name>
    <dbReference type="NCBI Taxonomy" id="2745518"/>
    <lineage>
        <taxon>Bacteria</taxon>
        <taxon>Pseudomonadati</taxon>
        <taxon>Pseudomonadota</taxon>
        <taxon>Gammaproteobacteria</taxon>
        <taxon>Pseudomonadales</taxon>
        <taxon>Pseudomonadaceae</taxon>
        <taxon>Pseudomonas</taxon>
    </lineage>
</organism>
<dbReference type="PIRSF" id="PIRSF000390">
    <property type="entry name" value="PLP_StrS"/>
    <property type="match status" value="1"/>
</dbReference>
<reference evidence="6" key="1">
    <citation type="journal article" date="2020" name="Microorganisms">
        <title>Reliable Identification of Environmental Pseudomonas Isolates Using the rpoD Gene.</title>
        <authorList>
            <consortium name="The Broad Institute Genome Sequencing Platform"/>
            <person name="Girard L."/>
            <person name="Lood C."/>
            <person name="Rokni-Zadeh H."/>
            <person name="van Noort V."/>
            <person name="Lavigne R."/>
            <person name="De Mot R."/>
        </authorList>
    </citation>
    <scope>NUCLEOTIDE SEQUENCE [LARGE SCALE GENOMIC DNA]</scope>
    <source>
        <strain evidence="6">SWRI145</strain>
    </source>
</reference>
<keyword evidence="6" id="KW-0808">Transferase</keyword>
<dbReference type="PANTHER" id="PTHR30244">
    <property type="entry name" value="TRANSAMINASE"/>
    <property type="match status" value="1"/>
</dbReference>
<dbReference type="GO" id="GO:0030170">
    <property type="term" value="F:pyridoxal phosphate binding"/>
    <property type="evidence" value="ECO:0007669"/>
    <property type="project" value="TreeGrafter"/>
</dbReference>
<evidence type="ECO:0000256" key="3">
    <source>
        <dbReference type="PIRSR" id="PIRSR000390-1"/>
    </source>
</evidence>
<dbReference type="Pfam" id="PF01041">
    <property type="entry name" value="DegT_DnrJ_EryC1"/>
    <property type="match status" value="1"/>
</dbReference>
<dbReference type="AlphaFoldDB" id="A0A8H9YW71"/>
<dbReference type="GO" id="GO:0000271">
    <property type="term" value="P:polysaccharide biosynthetic process"/>
    <property type="evidence" value="ECO:0007669"/>
    <property type="project" value="TreeGrafter"/>
</dbReference>
<evidence type="ECO:0000313" key="6">
    <source>
        <dbReference type="EMBL" id="MBC3294673.1"/>
    </source>
</evidence>
<dbReference type="GO" id="GO:0008483">
    <property type="term" value="F:transaminase activity"/>
    <property type="evidence" value="ECO:0007669"/>
    <property type="project" value="UniProtKB-KW"/>
</dbReference>
<sequence>MKNNVYITSPLLPPLEEFIPYLEKLWESKILTNGGQFHQQLEQALADYLGVKYVCLFSNGTLALLTALQTLRISGEVITTPYSFVATSHSLLWNDLTPVFADIDPVTFNIDPDRIEELITPKTTAIMPVHCYGIPCDMERIQRIADTYGLKVIYDAAHCFGVKQDDISILNYGDLSVLSFHATKVFNTFEGGAIICHDAKTKQRIDYLKNFGFADETVVMAPGINAKMNEVQAAMGLLQLKYIDSALNERAIIYQRYVDLLRDVLPQIEFITPAKNINWNYSYFPVLIRENSAVSRDEIYAALRQHDIYARRYFYPLISAFPMYRHFPTANAQHLPVANEISYAVLCLPIFPGLSESDQTRIISVIKELFDAASLFNAPALVVNG</sequence>
<dbReference type="InterPro" id="IPR015424">
    <property type="entry name" value="PyrdxlP-dep_Trfase"/>
</dbReference>
<evidence type="ECO:0000256" key="2">
    <source>
        <dbReference type="ARBA" id="ARBA00037999"/>
    </source>
</evidence>
<feature type="active site" description="Proton acceptor" evidence="3">
    <location>
        <position position="184"/>
    </location>
</feature>
<protein>
    <submittedName>
        <fullName evidence="6">DegT/DnrJ/EryC1/StrS family aminotransferase</fullName>
    </submittedName>
</protein>
<comment type="similarity">
    <text evidence="2 5">Belongs to the DegT/DnrJ/EryC1 family.</text>
</comment>
<name>A0A8H9YW71_9PSED</name>
<evidence type="ECO:0000256" key="4">
    <source>
        <dbReference type="PIRSR" id="PIRSR000390-2"/>
    </source>
</evidence>
<dbReference type="PANTHER" id="PTHR30244:SF9">
    <property type="entry name" value="PROTEIN RV3402C"/>
    <property type="match status" value="1"/>
</dbReference>
<dbReference type="InterPro" id="IPR000653">
    <property type="entry name" value="DegT/StrS_aminotransferase"/>
</dbReference>
<keyword evidence="6" id="KW-0032">Aminotransferase</keyword>
<dbReference type="CDD" id="cd00616">
    <property type="entry name" value="AHBA_syn"/>
    <property type="match status" value="1"/>
</dbReference>
<dbReference type="InterPro" id="IPR015421">
    <property type="entry name" value="PyrdxlP-dep_Trfase_major"/>
</dbReference>
<gene>
    <name evidence="6" type="ORF">HU722_24415</name>
</gene>
<evidence type="ECO:0000256" key="5">
    <source>
        <dbReference type="RuleBase" id="RU004508"/>
    </source>
</evidence>
<dbReference type="SUPFAM" id="SSF53383">
    <property type="entry name" value="PLP-dependent transferases"/>
    <property type="match status" value="1"/>
</dbReference>
<comment type="caution">
    <text evidence="6">The sequence shown here is derived from an EMBL/GenBank/DDBJ whole genome shotgun (WGS) entry which is preliminary data.</text>
</comment>
<keyword evidence="1 4" id="KW-0663">Pyridoxal phosphate</keyword>